<keyword evidence="1" id="KW-0812">Transmembrane</keyword>
<name>A0ABT5NT68_9PSED</name>
<feature type="domain" description="FecR N-terminal" evidence="3">
    <location>
        <begin position="11"/>
        <end position="50"/>
    </location>
</feature>
<evidence type="ECO:0000313" key="4">
    <source>
        <dbReference type="EMBL" id="MDD0991347.1"/>
    </source>
</evidence>
<dbReference type="Pfam" id="PF16220">
    <property type="entry name" value="DUF4880"/>
    <property type="match status" value="1"/>
</dbReference>
<evidence type="ECO:0000259" key="3">
    <source>
        <dbReference type="Pfam" id="PF16220"/>
    </source>
</evidence>
<dbReference type="InterPro" id="IPR032623">
    <property type="entry name" value="FecR_N"/>
</dbReference>
<dbReference type="InterPro" id="IPR012373">
    <property type="entry name" value="Ferrdict_sens_TM"/>
</dbReference>
<feature type="transmembrane region" description="Helical" evidence="1">
    <location>
        <begin position="83"/>
        <end position="101"/>
    </location>
</feature>
<keyword evidence="1" id="KW-0472">Membrane</keyword>
<accession>A0ABT5NT68</accession>
<gene>
    <name evidence="4" type="ORF">M5G11_12445</name>
</gene>
<dbReference type="InterPro" id="IPR006860">
    <property type="entry name" value="FecR"/>
</dbReference>
<evidence type="ECO:0000259" key="2">
    <source>
        <dbReference type="Pfam" id="PF04773"/>
    </source>
</evidence>
<sequence length="315" mass="34159">MSTAPASTVMREAAQWLVRLDDDADADTQAAFTAWLTADPTHVDAVRRLQGSLAALHELPKAPTRAALNSIARPRSARGGLKALAVALALLLPLGLVLQQYPPSYLMADIRTGTGQWSTQQLPDGSRIRLGGHSAVDLHFDEQSRTLRLISGEILLDVAKDASRPFRVVTAYGSIRALGTRFVVEQLERATRLAMIESSTEVKSVGSTLTVSAGQQVRFDASGVHALEAIDGLGLEQAWAAHQLIIKEQPLSQVLERLSRNHRGYLLFDAKALAGLKVTAVLPADDSERALRLLARSLPIKVDAYSPWLTRITLK</sequence>
<dbReference type="PANTHER" id="PTHR30273">
    <property type="entry name" value="PERIPLASMIC SIGNAL SENSOR AND SIGMA FACTOR ACTIVATOR FECR-RELATED"/>
    <property type="match status" value="1"/>
</dbReference>
<dbReference type="RefSeq" id="WP_273911568.1">
    <property type="nucleotide sequence ID" value="NZ_JAMDGX010000043.1"/>
</dbReference>
<reference evidence="4 5" key="1">
    <citation type="submission" date="2022-05" db="EMBL/GenBank/DDBJ databases">
        <title>Novel Pseudomonas spp. Isolated from a Rainbow Trout Aquaculture Facility.</title>
        <authorList>
            <person name="Testerman T."/>
            <person name="Graf J."/>
        </authorList>
    </citation>
    <scope>NUCLEOTIDE SEQUENCE [LARGE SCALE GENOMIC DNA]</scope>
    <source>
        <strain evidence="4 5">ID681</strain>
    </source>
</reference>
<organism evidence="4 5">
    <name type="scientific">Pseudomonas fontis</name>
    <dbReference type="NCBI Taxonomy" id="2942633"/>
    <lineage>
        <taxon>Bacteria</taxon>
        <taxon>Pseudomonadati</taxon>
        <taxon>Pseudomonadota</taxon>
        <taxon>Gammaproteobacteria</taxon>
        <taxon>Pseudomonadales</taxon>
        <taxon>Pseudomonadaceae</taxon>
        <taxon>Pseudomonas</taxon>
    </lineage>
</organism>
<dbReference type="EMBL" id="JAMDGY010000027">
    <property type="protein sequence ID" value="MDD0991347.1"/>
    <property type="molecule type" value="Genomic_DNA"/>
</dbReference>
<dbReference type="PIRSF" id="PIRSF018266">
    <property type="entry name" value="FecR"/>
    <property type="match status" value="1"/>
</dbReference>
<dbReference type="Proteomes" id="UP001148203">
    <property type="component" value="Unassembled WGS sequence"/>
</dbReference>
<protein>
    <submittedName>
        <fullName evidence="4">FecR domain-containing protein</fullName>
    </submittedName>
</protein>
<proteinExistence type="predicted"/>
<dbReference type="Pfam" id="PF04773">
    <property type="entry name" value="FecR"/>
    <property type="match status" value="1"/>
</dbReference>
<dbReference type="PANTHER" id="PTHR30273:SF2">
    <property type="entry name" value="PROTEIN FECR"/>
    <property type="match status" value="1"/>
</dbReference>
<dbReference type="Gene3D" id="2.60.120.1440">
    <property type="match status" value="1"/>
</dbReference>
<feature type="domain" description="FecR protein" evidence="2">
    <location>
        <begin position="109"/>
        <end position="197"/>
    </location>
</feature>
<evidence type="ECO:0000256" key="1">
    <source>
        <dbReference type="SAM" id="Phobius"/>
    </source>
</evidence>
<evidence type="ECO:0000313" key="5">
    <source>
        <dbReference type="Proteomes" id="UP001148203"/>
    </source>
</evidence>
<keyword evidence="5" id="KW-1185">Reference proteome</keyword>
<keyword evidence="1" id="KW-1133">Transmembrane helix</keyword>
<comment type="caution">
    <text evidence="4">The sequence shown here is derived from an EMBL/GenBank/DDBJ whole genome shotgun (WGS) entry which is preliminary data.</text>
</comment>